<feature type="chain" id="PRO_5031515742" description="Secreted protein" evidence="2">
    <location>
        <begin position="30"/>
        <end position="80"/>
    </location>
</feature>
<dbReference type="Proteomes" id="UP000575083">
    <property type="component" value="Unassembled WGS sequence"/>
</dbReference>
<name>A0A7X0PFV1_9BURK</name>
<feature type="signal peptide" evidence="2">
    <location>
        <begin position="1"/>
        <end position="29"/>
    </location>
</feature>
<evidence type="ECO:0000256" key="1">
    <source>
        <dbReference type="SAM" id="MobiDB-lite"/>
    </source>
</evidence>
<dbReference type="AlphaFoldDB" id="A0A7X0PFV1"/>
<keyword evidence="2" id="KW-0732">Signal</keyword>
<protein>
    <recommendedName>
        <fullName evidence="5">Secreted protein</fullName>
    </recommendedName>
</protein>
<evidence type="ECO:0000313" key="4">
    <source>
        <dbReference type="Proteomes" id="UP000575083"/>
    </source>
</evidence>
<keyword evidence="4" id="KW-1185">Reference proteome</keyword>
<feature type="region of interest" description="Disordered" evidence="1">
    <location>
        <begin position="50"/>
        <end position="70"/>
    </location>
</feature>
<sequence>MTGPSASLQAGRLWAAAMACAVLATAALAAPAPWFYWRSKVDGQRVCAQTSPGSGWEKDSPPYDGPGCTPRRKVLIVPMR</sequence>
<reference evidence="3 4" key="1">
    <citation type="submission" date="2020-08" db="EMBL/GenBank/DDBJ databases">
        <title>Functional genomics of gut bacteria from endangered species of beetles.</title>
        <authorList>
            <person name="Carlos-Shanley C."/>
        </authorList>
    </citation>
    <scope>NUCLEOTIDE SEQUENCE [LARGE SCALE GENOMIC DNA]</scope>
    <source>
        <strain evidence="3 4">S00198</strain>
    </source>
</reference>
<dbReference type="EMBL" id="JACHLK010000007">
    <property type="protein sequence ID" value="MBB6561183.1"/>
    <property type="molecule type" value="Genomic_DNA"/>
</dbReference>
<evidence type="ECO:0008006" key="5">
    <source>
        <dbReference type="Google" id="ProtNLM"/>
    </source>
</evidence>
<comment type="caution">
    <text evidence="3">The sequence shown here is derived from an EMBL/GenBank/DDBJ whole genome shotgun (WGS) entry which is preliminary data.</text>
</comment>
<accession>A0A7X0PFV1</accession>
<gene>
    <name evidence="3" type="ORF">HNP48_003871</name>
</gene>
<organism evidence="3 4">
    <name type="scientific">Acidovorax soli</name>
    <dbReference type="NCBI Taxonomy" id="592050"/>
    <lineage>
        <taxon>Bacteria</taxon>
        <taxon>Pseudomonadati</taxon>
        <taxon>Pseudomonadota</taxon>
        <taxon>Betaproteobacteria</taxon>
        <taxon>Burkholderiales</taxon>
        <taxon>Comamonadaceae</taxon>
        <taxon>Acidovorax</taxon>
    </lineage>
</organism>
<proteinExistence type="predicted"/>
<evidence type="ECO:0000313" key="3">
    <source>
        <dbReference type="EMBL" id="MBB6561183.1"/>
    </source>
</evidence>
<evidence type="ECO:0000256" key="2">
    <source>
        <dbReference type="SAM" id="SignalP"/>
    </source>
</evidence>
<dbReference type="RefSeq" id="WP_184859929.1">
    <property type="nucleotide sequence ID" value="NZ_JACHLK010000007.1"/>
</dbReference>